<dbReference type="GO" id="GO:0009307">
    <property type="term" value="P:DNA restriction-modification system"/>
    <property type="evidence" value="ECO:0007669"/>
    <property type="project" value="UniProtKB-KW"/>
</dbReference>
<dbReference type="InterPro" id="IPR031303">
    <property type="entry name" value="C5_meth_CS"/>
</dbReference>
<proteinExistence type="inferred from homology"/>
<dbReference type="PROSITE" id="PS00095">
    <property type="entry name" value="C5_MTASE_2"/>
    <property type="match status" value="1"/>
</dbReference>
<dbReference type="Pfam" id="PF00145">
    <property type="entry name" value="DNA_methylase"/>
    <property type="match status" value="2"/>
</dbReference>
<sequence>MYKVIDLFAGAGGLSLGFEQAGFVIKKAVENNKWAKETYKKNHSNEVEIFDNIIDLHFSDKDIDVVIGGPPCQGFSNANRNKSEFINNNNLLVKEYFRAVKEISPKVFVLENVSSILSDTHLFFMTREDEKNFNIKTTDKEFKLSLFEDNNKFLKKFILNGCIDSRVFTYLIQEDLARVLKVLSKKNGEAKESYFKKNLSKIESLILKQQFHDELLDYKVAIENSISNQLILEENDKLIKKYIDLDKSIKFLKSLYENNIVYSFKESHNIFILKSYTVREYMEHVVLEDFFLQSFILNASDYGIPQNRRRFFLIGKNKKYFGQDTRLDFTDYTSKSYTIGDAIKDLEDVPVTTNIADSPPKYKNLPISRQNDYLKRIADSNLIYNHLVTETSEIVLKRFKNLKPGQNFHDLPAELKSTYSNSGRTQNTIYQRLDYNSVSGTVVNVRKSMWVHPSLDRSISVREAARLQSFPDSFVFYGTKDSQYQQVGNAVPPLLASIIAKKVRQLLME</sequence>
<evidence type="ECO:0000256" key="1">
    <source>
        <dbReference type="ARBA" id="ARBA00011975"/>
    </source>
</evidence>
<evidence type="ECO:0000256" key="2">
    <source>
        <dbReference type="ARBA" id="ARBA00022603"/>
    </source>
</evidence>
<evidence type="ECO:0000256" key="5">
    <source>
        <dbReference type="ARBA" id="ARBA00022747"/>
    </source>
</evidence>
<evidence type="ECO:0000313" key="8">
    <source>
        <dbReference type="Proteomes" id="UP000070053"/>
    </source>
</evidence>
<dbReference type="EC" id="2.1.1.37" evidence="1"/>
<dbReference type="Gene3D" id="3.90.120.10">
    <property type="entry name" value="DNA Methylase, subunit A, domain 2"/>
    <property type="match status" value="1"/>
</dbReference>
<organism evidence="7 8">
    <name type="scientific">Streptococcus oralis</name>
    <dbReference type="NCBI Taxonomy" id="1303"/>
    <lineage>
        <taxon>Bacteria</taxon>
        <taxon>Bacillati</taxon>
        <taxon>Bacillota</taxon>
        <taxon>Bacilli</taxon>
        <taxon>Lactobacillales</taxon>
        <taxon>Streptococcaceae</taxon>
        <taxon>Streptococcus</taxon>
    </lineage>
</organism>
<evidence type="ECO:0000256" key="3">
    <source>
        <dbReference type="ARBA" id="ARBA00022679"/>
    </source>
</evidence>
<dbReference type="SUPFAM" id="SSF53335">
    <property type="entry name" value="S-adenosyl-L-methionine-dependent methyltransferases"/>
    <property type="match status" value="2"/>
</dbReference>
<dbReference type="GO" id="GO:0032259">
    <property type="term" value="P:methylation"/>
    <property type="evidence" value="ECO:0007669"/>
    <property type="project" value="UniProtKB-KW"/>
</dbReference>
<dbReference type="GO" id="GO:0003886">
    <property type="term" value="F:DNA (cytosine-5-)-methyltransferase activity"/>
    <property type="evidence" value="ECO:0007669"/>
    <property type="project" value="UniProtKB-EC"/>
</dbReference>
<dbReference type="InterPro" id="IPR029063">
    <property type="entry name" value="SAM-dependent_MTases_sf"/>
</dbReference>
<dbReference type="InterPro" id="IPR001525">
    <property type="entry name" value="C5_MeTfrase"/>
</dbReference>
<dbReference type="PRINTS" id="PR00105">
    <property type="entry name" value="C5METTRFRASE"/>
</dbReference>
<dbReference type="OrthoDB" id="9813719at2"/>
<protein>
    <recommendedName>
        <fullName evidence="1">DNA (cytosine-5-)-methyltransferase</fullName>
        <ecNumber evidence="1">2.1.1.37</ecNumber>
    </recommendedName>
</protein>
<dbReference type="GO" id="GO:0044027">
    <property type="term" value="P:negative regulation of gene expression via chromosomal CpG island methylation"/>
    <property type="evidence" value="ECO:0007669"/>
    <property type="project" value="TreeGrafter"/>
</dbReference>
<dbReference type="PANTHER" id="PTHR10629">
    <property type="entry name" value="CYTOSINE-SPECIFIC METHYLTRANSFERASE"/>
    <property type="match status" value="1"/>
</dbReference>
<dbReference type="Gene3D" id="3.40.50.150">
    <property type="entry name" value="Vaccinia Virus protein VP39"/>
    <property type="match status" value="1"/>
</dbReference>
<name>A0A139PR83_STROR</name>
<dbReference type="EMBL" id="LQZP01000073">
    <property type="protein sequence ID" value="KXT92808.1"/>
    <property type="molecule type" value="Genomic_DNA"/>
</dbReference>
<keyword evidence="5" id="KW-0680">Restriction system</keyword>
<dbReference type="InterPro" id="IPR018117">
    <property type="entry name" value="C5_DNA_meth_AS"/>
</dbReference>
<feature type="active site" evidence="6">
    <location>
        <position position="72"/>
    </location>
</feature>
<dbReference type="AlphaFoldDB" id="A0A139PR83"/>
<dbReference type="PROSITE" id="PS00094">
    <property type="entry name" value="C5_MTASE_1"/>
    <property type="match status" value="1"/>
</dbReference>
<evidence type="ECO:0000256" key="6">
    <source>
        <dbReference type="PROSITE-ProRule" id="PRU01016"/>
    </source>
</evidence>
<gene>
    <name evidence="7" type="ORF">SORDD21_00284</name>
</gene>
<evidence type="ECO:0000256" key="4">
    <source>
        <dbReference type="ARBA" id="ARBA00022691"/>
    </source>
</evidence>
<comment type="similarity">
    <text evidence="6">Belongs to the class I-like SAM-binding methyltransferase superfamily. C5-methyltransferase family.</text>
</comment>
<keyword evidence="2 6" id="KW-0489">Methyltransferase</keyword>
<keyword evidence="4 6" id="KW-0949">S-adenosyl-L-methionine</keyword>
<dbReference type="PROSITE" id="PS51679">
    <property type="entry name" value="SAM_MT_C5"/>
    <property type="match status" value="1"/>
</dbReference>
<dbReference type="Proteomes" id="UP000070053">
    <property type="component" value="Unassembled WGS sequence"/>
</dbReference>
<dbReference type="PANTHER" id="PTHR10629:SF52">
    <property type="entry name" value="DNA (CYTOSINE-5)-METHYLTRANSFERASE 1"/>
    <property type="match status" value="1"/>
</dbReference>
<reference evidence="7 8" key="1">
    <citation type="submission" date="2016-01" db="EMBL/GenBank/DDBJ databases">
        <title>Highly variable Streptococcus oralis are common among viridans streptococci isolated from primates.</title>
        <authorList>
            <person name="Denapaite D."/>
            <person name="Rieger M."/>
            <person name="Koendgen S."/>
            <person name="Brueckner R."/>
            <person name="Ochigava I."/>
            <person name="Kappeler P."/>
            <person name="Maetz-Rensing K."/>
            <person name="Leendertz F."/>
            <person name="Hakenbeck R."/>
        </authorList>
    </citation>
    <scope>NUCLEOTIDE SEQUENCE [LARGE SCALE GENOMIC DNA]</scope>
    <source>
        <strain evidence="7 8">DD21</strain>
    </source>
</reference>
<evidence type="ECO:0000313" key="7">
    <source>
        <dbReference type="EMBL" id="KXT92808.1"/>
    </source>
</evidence>
<accession>A0A139PR83</accession>
<comment type="caution">
    <text evidence="7">The sequence shown here is derived from an EMBL/GenBank/DDBJ whole genome shotgun (WGS) entry which is preliminary data.</text>
</comment>
<dbReference type="GO" id="GO:0003677">
    <property type="term" value="F:DNA binding"/>
    <property type="evidence" value="ECO:0007669"/>
    <property type="project" value="TreeGrafter"/>
</dbReference>
<keyword evidence="3 6" id="KW-0808">Transferase</keyword>
<dbReference type="InterPro" id="IPR050390">
    <property type="entry name" value="C5-Methyltransferase"/>
</dbReference>
<dbReference type="PATRIC" id="fig|1303.81.peg.350"/>